<dbReference type="RefSeq" id="WP_065209956.1">
    <property type="nucleotide sequence ID" value="NZ_CP016177.1"/>
</dbReference>
<dbReference type="AlphaFoldDB" id="A0AAN1CS93"/>
<gene>
    <name evidence="1" type="ORF">A6E01_07440</name>
</gene>
<dbReference type="InterPro" id="IPR009045">
    <property type="entry name" value="Zn_M74/Hedgehog-like"/>
</dbReference>
<dbReference type="SUPFAM" id="SSF55166">
    <property type="entry name" value="Hedgehog/DD-peptidase"/>
    <property type="match status" value="1"/>
</dbReference>
<dbReference type="EMBL" id="CP016177">
    <property type="protein sequence ID" value="ANO33049.1"/>
    <property type="molecule type" value="Genomic_DNA"/>
</dbReference>
<reference evidence="1 2" key="1">
    <citation type="submission" date="2016-06" db="EMBL/GenBank/DDBJ databases">
        <title>Adaptive Radiation by Waves of Gene Transfer Leads to Fine-Scale Resource Partitioning in Marine Microbes.</title>
        <authorList>
            <person name="Hehemann J.-H."/>
            <person name="Arevalo P."/>
            <person name="Datta M.S."/>
            <person name="Yu X."/>
            <person name="Corzett C."/>
            <person name="Henschel A."/>
            <person name="Preheim S.P."/>
            <person name="Timberlake S."/>
            <person name="Alm E.J."/>
            <person name="Polz M.F."/>
        </authorList>
    </citation>
    <scope>NUCLEOTIDE SEQUENCE [LARGE SCALE GENOMIC DNA]</scope>
    <source>
        <strain evidence="1 2">FF50</strain>
    </source>
</reference>
<dbReference type="Proteomes" id="UP000092018">
    <property type="component" value="Chromosome 1"/>
</dbReference>
<accession>A0AAN1CS93</accession>
<name>A0AAN1CS93_9VIBR</name>
<sequence length="180" mass="20667">MNHPLLNKLIHWHQQAHPEYVGNNAPNPDSKLSLEQLVSQILVPIEAQLGEVTISYGFNSSELNRYIQRISPRDTGPKEDQHAASELNLAGNRICTRDGAACDLWVKGFEDKMHLVAKFITEHLPFDRLYYYGSDRPIHISFGPEHSRYIQYRRTREDGKRVLGKVIKFTESGDYFASLD</sequence>
<evidence type="ECO:0000313" key="2">
    <source>
        <dbReference type="Proteomes" id="UP000092018"/>
    </source>
</evidence>
<evidence type="ECO:0000313" key="1">
    <source>
        <dbReference type="EMBL" id="ANO33049.1"/>
    </source>
</evidence>
<organism evidence="1 2">
    <name type="scientific">Vibrio breoganii</name>
    <dbReference type="NCBI Taxonomy" id="553239"/>
    <lineage>
        <taxon>Bacteria</taxon>
        <taxon>Pseudomonadati</taxon>
        <taxon>Pseudomonadota</taxon>
        <taxon>Gammaproteobacteria</taxon>
        <taxon>Vibrionales</taxon>
        <taxon>Vibrionaceae</taxon>
        <taxon>Vibrio</taxon>
    </lineage>
</organism>
<dbReference type="KEGG" id="vbr:A6E01_07440"/>
<protein>
    <recommendedName>
        <fullName evidence="3">Peptidase M15</fullName>
    </recommendedName>
</protein>
<proteinExistence type="predicted"/>
<evidence type="ECO:0008006" key="3">
    <source>
        <dbReference type="Google" id="ProtNLM"/>
    </source>
</evidence>